<dbReference type="GO" id="GO:0016020">
    <property type="term" value="C:membrane"/>
    <property type="evidence" value="ECO:0007669"/>
    <property type="project" value="UniProtKB-SubCell"/>
</dbReference>
<dbReference type="PROSITE" id="PS50221">
    <property type="entry name" value="GAIN_B"/>
    <property type="match status" value="1"/>
</dbReference>
<dbReference type="GO" id="GO:0030246">
    <property type="term" value="F:carbohydrate binding"/>
    <property type="evidence" value="ECO:0007669"/>
    <property type="project" value="InterPro"/>
</dbReference>
<dbReference type="Proteomes" id="UP001152320">
    <property type="component" value="Chromosome 4"/>
</dbReference>
<evidence type="ECO:0000313" key="12">
    <source>
        <dbReference type="Proteomes" id="UP001152320"/>
    </source>
</evidence>
<dbReference type="FunFam" id="2.60.120.740:FF:000001">
    <property type="entry name" value="Adhesion G protein-coupled receptor L2"/>
    <property type="match status" value="1"/>
</dbReference>
<gene>
    <name evidence="11" type="ORF">HOLleu_09882</name>
</gene>
<keyword evidence="11" id="KW-0675">Receptor</keyword>
<dbReference type="PANTHER" id="PTHR47767">
    <property type="entry name" value="ADHESION G PROTEIN-COUPLED RECEPTOR G7"/>
    <property type="match status" value="1"/>
</dbReference>
<comment type="subcellular location">
    <subcellularLocation>
        <location evidence="1">Membrane</location>
        <topology evidence="1">Multi-pass membrane protein</topology>
    </subcellularLocation>
</comment>
<dbReference type="InterPro" id="IPR043159">
    <property type="entry name" value="Lectin_gal-bd_sf"/>
</dbReference>
<feature type="transmembrane region" description="Helical" evidence="7">
    <location>
        <begin position="662"/>
        <end position="686"/>
    </location>
</feature>
<dbReference type="SMART" id="SM00303">
    <property type="entry name" value="GPS"/>
    <property type="match status" value="1"/>
</dbReference>
<dbReference type="InterPro" id="IPR017981">
    <property type="entry name" value="GPCR_2-like_7TM"/>
</dbReference>
<dbReference type="GO" id="GO:0004930">
    <property type="term" value="F:G protein-coupled receptor activity"/>
    <property type="evidence" value="ECO:0007669"/>
    <property type="project" value="InterPro"/>
</dbReference>
<keyword evidence="5 7" id="KW-0472">Membrane</keyword>
<dbReference type="InterPro" id="IPR000203">
    <property type="entry name" value="GPS"/>
</dbReference>
<evidence type="ECO:0000256" key="6">
    <source>
        <dbReference type="ARBA" id="ARBA00023157"/>
    </source>
</evidence>
<dbReference type="InterPro" id="IPR053066">
    <property type="entry name" value="ADGR_G7"/>
</dbReference>
<dbReference type="InterPro" id="IPR057244">
    <property type="entry name" value="GAIN_B"/>
</dbReference>
<evidence type="ECO:0000313" key="11">
    <source>
        <dbReference type="EMBL" id="KAJ8042979.1"/>
    </source>
</evidence>
<keyword evidence="3 7" id="KW-0812">Transmembrane</keyword>
<dbReference type="PANTHER" id="PTHR47767:SF2">
    <property type="entry name" value="GPS DOMAIN-CONTAINING PROTEIN"/>
    <property type="match status" value="1"/>
</dbReference>
<dbReference type="Gene3D" id="2.60.220.50">
    <property type="match status" value="1"/>
</dbReference>
<dbReference type="SUPFAM" id="SSF81321">
    <property type="entry name" value="Family A G protein-coupled receptor-like"/>
    <property type="match status" value="1"/>
</dbReference>
<comment type="subunit">
    <text evidence="2">Homodimer; disulfide-linked.</text>
</comment>
<evidence type="ECO:0000256" key="2">
    <source>
        <dbReference type="ARBA" id="ARBA00011748"/>
    </source>
</evidence>
<feature type="transmembrane region" description="Helical" evidence="7">
    <location>
        <begin position="713"/>
        <end position="731"/>
    </location>
</feature>
<dbReference type="Pfam" id="PF02140">
    <property type="entry name" value="SUEL_Lectin"/>
    <property type="match status" value="1"/>
</dbReference>
<keyword evidence="12" id="KW-1185">Reference proteome</keyword>
<name>A0A9Q1CEC2_HOLLE</name>
<proteinExistence type="predicted"/>
<dbReference type="PROSITE" id="PS50261">
    <property type="entry name" value="G_PROTEIN_RECEP_F2_4"/>
    <property type="match status" value="1"/>
</dbReference>
<feature type="transmembrane region" description="Helical" evidence="7">
    <location>
        <begin position="585"/>
        <end position="606"/>
    </location>
</feature>
<dbReference type="GO" id="GO:0007166">
    <property type="term" value="P:cell surface receptor signaling pathway"/>
    <property type="evidence" value="ECO:0007669"/>
    <property type="project" value="InterPro"/>
</dbReference>
<dbReference type="InterPro" id="IPR046338">
    <property type="entry name" value="GAIN_dom_sf"/>
</dbReference>
<feature type="domain" description="G-protein coupled receptors family 2 profile 2" evidence="10">
    <location>
        <begin position="515"/>
        <end position="762"/>
    </location>
</feature>
<feature type="transmembrane region" description="Helical" evidence="7">
    <location>
        <begin position="551"/>
        <end position="573"/>
    </location>
</feature>
<dbReference type="AlphaFoldDB" id="A0A9Q1CEC2"/>
<evidence type="ECO:0000256" key="3">
    <source>
        <dbReference type="ARBA" id="ARBA00022692"/>
    </source>
</evidence>
<feature type="domain" description="SUEL-type lectin" evidence="9">
    <location>
        <begin position="43"/>
        <end position="131"/>
    </location>
</feature>
<dbReference type="EMBL" id="JAIZAY010000004">
    <property type="protein sequence ID" value="KAJ8042979.1"/>
    <property type="molecule type" value="Genomic_DNA"/>
</dbReference>
<dbReference type="InterPro" id="IPR000832">
    <property type="entry name" value="GPCR_2_secretin-like"/>
</dbReference>
<protein>
    <submittedName>
        <fullName evidence="11">Adhesion G protein-coupled receptor L2</fullName>
    </submittedName>
</protein>
<reference evidence="11" key="1">
    <citation type="submission" date="2021-10" db="EMBL/GenBank/DDBJ databases">
        <title>Tropical sea cucumber genome reveals ecological adaptation and Cuvierian tubules defense mechanism.</title>
        <authorList>
            <person name="Chen T."/>
        </authorList>
    </citation>
    <scope>NUCLEOTIDE SEQUENCE</scope>
    <source>
        <strain evidence="11">Nanhai2018</strain>
        <tissue evidence="11">Muscle</tissue>
    </source>
</reference>
<comment type="caution">
    <text evidence="11">The sequence shown here is derived from an EMBL/GenBank/DDBJ whole genome shotgun (WGS) entry which is preliminary data.</text>
</comment>
<evidence type="ECO:0000259" key="10">
    <source>
        <dbReference type="PROSITE" id="PS50261"/>
    </source>
</evidence>
<sequence length="810" mass="91230">MLGVQSDSSYQFNTMTMAIMKLLVSLLMLITVEIFAVEEKLQVCEHDKLNITCEEGEIRIHFALYGRYNSKDCRDEQYQNYETRCASDISLEEVKERCENKSNCSVPAENSVFGDPCYGVYKYLEVKYSCYFIPPDCPESVVNVEGVTLTFPAAGRGEQANSIERCLSDSLNFNSSLGTRLCGEDSRWQEAELRDCPLSPDVALKQLAMMNITEQNVHEVAVNLVAVSNEVDDVTPTGLESLISALASVVEVGAASEQVTDSVVSVVDNVMALDEDTLVKTGNVSDVVLSLERQVELVHQNEQNYTESGAYVQVSALQLEKESLEGGITFDGHFILDVVNISDDKVKFRESSIRLPPSVVHIISNVHPDLSLVPITFITYLDARLFQPADEFNINQSTDTSLLSSYVDSQVITANIELDDVIIKGLPKSSSVFINFSSPTVRPEDIANNTTVEFVCVYWEYTETTGRGRWSQEGCTRVSSTKEEILCSCNHLTSFAVLVTVHDSTVVTKQFRLVLRALTVVGCILSIAGLSLSVLAMLVIRTFRQKQQTHVHLNLCIALLGLCLSFVLGINRVDPTWLCRIVSTLIYFFCLSSMAWMSVEAFYIYMLIWRYKRSSIRCLIPVAVLLAWGLPTISSLLVYFLLDKHGYTKEPDYCFLHQGNLLYFGFLLPIFLLLFYNTVVFTLATYRVSCRKIQFSNNEDKKDEIVTRVKSTFLFWILLGISWLFGFLVSIPGPLNFVVQIIFCFLFAFQGFFMFFMLFLQNPEAKRTFMSRIRKESNSTQIIKGTKSYNVKKGECSQDQSVDLQIIPVS</sequence>
<dbReference type="OrthoDB" id="10037534at2759"/>
<accession>A0A9Q1CEC2</accession>
<evidence type="ECO:0000259" key="8">
    <source>
        <dbReference type="PROSITE" id="PS50221"/>
    </source>
</evidence>
<dbReference type="Gene3D" id="1.20.1070.10">
    <property type="entry name" value="Rhodopsin 7-helix transmembrane proteins"/>
    <property type="match status" value="1"/>
</dbReference>
<dbReference type="CDD" id="cd22827">
    <property type="entry name" value="Gal_Rha_Lectin_SUL-I-like"/>
    <property type="match status" value="1"/>
</dbReference>
<keyword evidence="6" id="KW-1015">Disulfide bond</keyword>
<feature type="transmembrane region" description="Helical" evidence="7">
    <location>
        <begin position="737"/>
        <end position="760"/>
    </location>
</feature>
<dbReference type="Gene3D" id="2.60.120.740">
    <property type="match status" value="1"/>
</dbReference>
<evidence type="ECO:0000256" key="5">
    <source>
        <dbReference type="ARBA" id="ARBA00023136"/>
    </source>
</evidence>
<feature type="transmembrane region" description="Helical" evidence="7">
    <location>
        <begin position="513"/>
        <end position="539"/>
    </location>
</feature>
<evidence type="ECO:0000256" key="4">
    <source>
        <dbReference type="ARBA" id="ARBA00022989"/>
    </source>
</evidence>
<evidence type="ECO:0000256" key="7">
    <source>
        <dbReference type="SAM" id="Phobius"/>
    </source>
</evidence>
<dbReference type="PRINTS" id="PR00249">
    <property type="entry name" value="GPCRSECRETIN"/>
</dbReference>
<dbReference type="Pfam" id="PF01825">
    <property type="entry name" value="GPS"/>
    <property type="match status" value="1"/>
</dbReference>
<feature type="transmembrane region" description="Helical" evidence="7">
    <location>
        <begin position="618"/>
        <end position="642"/>
    </location>
</feature>
<organism evidence="11 12">
    <name type="scientific">Holothuria leucospilota</name>
    <name type="common">Black long sea cucumber</name>
    <name type="synonym">Mertensiothuria leucospilota</name>
    <dbReference type="NCBI Taxonomy" id="206669"/>
    <lineage>
        <taxon>Eukaryota</taxon>
        <taxon>Metazoa</taxon>
        <taxon>Echinodermata</taxon>
        <taxon>Eleutherozoa</taxon>
        <taxon>Echinozoa</taxon>
        <taxon>Holothuroidea</taxon>
        <taxon>Aspidochirotacea</taxon>
        <taxon>Aspidochirotida</taxon>
        <taxon>Holothuriidae</taxon>
        <taxon>Holothuria</taxon>
    </lineage>
</organism>
<feature type="domain" description="GAIN-B" evidence="8">
    <location>
        <begin position="330"/>
        <end position="505"/>
    </location>
</feature>
<dbReference type="PROSITE" id="PS50228">
    <property type="entry name" value="SUEL_LECTIN"/>
    <property type="match status" value="1"/>
</dbReference>
<dbReference type="InterPro" id="IPR000922">
    <property type="entry name" value="Lectin_gal-bd_dom"/>
</dbReference>
<evidence type="ECO:0000256" key="1">
    <source>
        <dbReference type="ARBA" id="ARBA00004141"/>
    </source>
</evidence>
<evidence type="ECO:0000259" key="9">
    <source>
        <dbReference type="PROSITE" id="PS50228"/>
    </source>
</evidence>
<keyword evidence="4 7" id="KW-1133">Transmembrane helix</keyword>
<dbReference type="Pfam" id="PF00002">
    <property type="entry name" value="7tm_2"/>
    <property type="match status" value="1"/>
</dbReference>